<dbReference type="SUPFAM" id="SSF49899">
    <property type="entry name" value="Concanavalin A-like lectins/glucanases"/>
    <property type="match status" value="2"/>
</dbReference>
<dbReference type="InterPro" id="IPR000998">
    <property type="entry name" value="MAM_dom"/>
</dbReference>
<proteinExistence type="predicted"/>
<dbReference type="PANTHER" id="PTHR23282">
    <property type="entry name" value="APICAL ENDOSOMAL GLYCOPROTEIN PRECURSOR"/>
    <property type="match status" value="1"/>
</dbReference>
<sequence length="968" mass="111742">MKFRNVCYGILAVVITAALAVGISLGIIFGLKKSGQSEQTPNKFNNILKYQDGFSSDFTFENQLKSGFHIFAESQKSSTENFELSELNLPRYSDEMSDFADLVSPVLEFNNSPELCVQFVRIQSDDFEMHIQVFIRITEKENFKFFKDWFVCQHNLKLTIPPNVYQLKLRFLTKASSGEEIIMDKLLISKEPCWKNSKSSQYALVAKIKNTKENPALAISELLEGVQDKCLIIEYFSKSSGFKSALTLNFLLGDSLQSPSTSFYLKESNMTKKEIICDVPSKPFKIAVKASSDESTEHGFAYITQIDLIDYPERRIPKTNYTFCDFSNGLCGYKIVNDLSSPLEWQYSKEEGLVKLQIMDTNNKAAIFSTPTLDQHYGYLTFNLYSTDKSISVDIIAISKYENYETNSFLTIFSNCKQKNYVRLTPGLNKIHFKVHNAISTKGNYLLANLNNYYTLYPLITSPYITTNDPVCVHFEYRITIKNSQETDVYLLIFKTLPNDHSDNSSSVVDVIQRPNNQWNRQQFNYHYDGTGYGRISFRAGLSKALLGDEIAINYILISEGQCQNPTLNVENDITSNCNFRNGMCGFEIRQDTSSHVFEQSSYAFEQIYLVSPLLSNSTIDRCLMLEIYDDKIKKTILFPMEVYVKDESGWQSKSIFFENFSQFPIPKNAIQFKVKFLKQNRESHFLRINNVNLRDFPCQSEWKNSLCTFEKDTCDFEIESSLPSSKWFWNIDYLTFGNLKGKYEKLAVTLTTGNGNVPLNTYTKLFSPSIESNGNCIAFEYFADLHSNLEVYINEGENIFKQFSYFKSKYWQSECICDLPKNKFKIVFKTVRRTSFDNTVAINSVYWMSKTKCNLLKDPIKQSFDCDFMKHMCGYTINHPLNQGYGWSKNIFDKYKYEAHYDKLGICSISSEDLYKSQLISPKLKLTSNGEQCLKIVIISERERDMPQLEVEFKYENIKEVEIVLFV</sequence>
<dbReference type="Proteomes" id="UP000549394">
    <property type="component" value="Unassembled WGS sequence"/>
</dbReference>
<keyword evidence="4" id="KW-1185">Reference proteome</keyword>
<gene>
    <name evidence="3" type="ORF">DGYR_LOCUS13639</name>
</gene>
<dbReference type="Pfam" id="PF00629">
    <property type="entry name" value="MAM"/>
    <property type="match status" value="1"/>
</dbReference>
<accession>A0A7I8WE72</accession>
<dbReference type="GO" id="GO:0016020">
    <property type="term" value="C:membrane"/>
    <property type="evidence" value="ECO:0007669"/>
    <property type="project" value="InterPro"/>
</dbReference>
<feature type="domain" description="MAM" evidence="2">
    <location>
        <begin position="706"/>
        <end position="856"/>
    </location>
</feature>
<reference evidence="3 4" key="1">
    <citation type="submission" date="2020-08" db="EMBL/GenBank/DDBJ databases">
        <authorList>
            <person name="Hejnol A."/>
        </authorList>
    </citation>
    <scope>NUCLEOTIDE SEQUENCE [LARGE SCALE GENOMIC DNA]</scope>
</reference>
<keyword evidence="1" id="KW-0472">Membrane</keyword>
<dbReference type="InterPro" id="IPR013320">
    <property type="entry name" value="ConA-like_dom_sf"/>
</dbReference>
<dbReference type="PROSITE" id="PS50060">
    <property type="entry name" value="MAM_2"/>
    <property type="match status" value="2"/>
</dbReference>
<organism evidence="3 4">
    <name type="scientific">Dimorphilus gyrociliatus</name>
    <dbReference type="NCBI Taxonomy" id="2664684"/>
    <lineage>
        <taxon>Eukaryota</taxon>
        <taxon>Metazoa</taxon>
        <taxon>Spiralia</taxon>
        <taxon>Lophotrochozoa</taxon>
        <taxon>Annelida</taxon>
        <taxon>Polychaeta</taxon>
        <taxon>Polychaeta incertae sedis</taxon>
        <taxon>Dinophilidae</taxon>
        <taxon>Dimorphilus</taxon>
    </lineage>
</organism>
<keyword evidence="1" id="KW-0812">Transmembrane</keyword>
<evidence type="ECO:0000256" key="1">
    <source>
        <dbReference type="SAM" id="Phobius"/>
    </source>
</evidence>
<evidence type="ECO:0000313" key="3">
    <source>
        <dbReference type="EMBL" id="CAD5126394.1"/>
    </source>
</evidence>
<keyword evidence="1" id="KW-1133">Transmembrane helix</keyword>
<name>A0A7I8WE72_9ANNE</name>
<comment type="caution">
    <text evidence="3">The sequence shown here is derived from an EMBL/GenBank/DDBJ whole genome shotgun (WGS) entry which is preliminary data.</text>
</comment>
<feature type="domain" description="MAM" evidence="2">
    <location>
        <begin position="322"/>
        <end position="565"/>
    </location>
</feature>
<dbReference type="EMBL" id="CAJFCJ010000046">
    <property type="protein sequence ID" value="CAD5126394.1"/>
    <property type="molecule type" value="Genomic_DNA"/>
</dbReference>
<dbReference type="Gene3D" id="2.60.120.200">
    <property type="match status" value="2"/>
</dbReference>
<dbReference type="AlphaFoldDB" id="A0A7I8WE72"/>
<evidence type="ECO:0000259" key="2">
    <source>
        <dbReference type="PROSITE" id="PS50060"/>
    </source>
</evidence>
<evidence type="ECO:0000313" key="4">
    <source>
        <dbReference type="Proteomes" id="UP000549394"/>
    </source>
</evidence>
<feature type="transmembrane region" description="Helical" evidence="1">
    <location>
        <begin position="7"/>
        <end position="31"/>
    </location>
</feature>
<dbReference type="InterPro" id="IPR051560">
    <property type="entry name" value="MAM_domain-containing"/>
</dbReference>
<protein>
    <submittedName>
        <fullName evidence="3">DgyrCDS14531</fullName>
    </submittedName>
</protein>
<dbReference type="PANTHER" id="PTHR23282:SF137">
    <property type="entry name" value="MAM DOMAIN-CONTAINING GLYCOSYLPHOSPHATIDYLINOSITOL ANCHOR PROTEIN 2"/>
    <property type="match status" value="1"/>
</dbReference>